<feature type="domain" description="C3H1-type" evidence="7">
    <location>
        <begin position="343"/>
        <end position="369"/>
    </location>
</feature>
<feature type="zinc finger region" description="C3H1-type" evidence="5">
    <location>
        <begin position="370"/>
        <end position="398"/>
    </location>
</feature>
<dbReference type="InterPro" id="IPR000571">
    <property type="entry name" value="Znf_CCCH"/>
</dbReference>
<evidence type="ECO:0000256" key="3">
    <source>
        <dbReference type="ARBA" id="ARBA00022771"/>
    </source>
</evidence>
<feature type="compositionally biased region" description="Acidic residues" evidence="6">
    <location>
        <begin position="437"/>
        <end position="468"/>
    </location>
</feature>
<evidence type="ECO:0000256" key="4">
    <source>
        <dbReference type="ARBA" id="ARBA00022833"/>
    </source>
</evidence>
<name>A0A6A6R1V7_9PEZI</name>
<dbReference type="Gene3D" id="4.10.1000.10">
    <property type="entry name" value="Zinc finger, CCCH-type"/>
    <property type="match status" value="2"/>
</dbReference>
<dbReference type="FunFam" id="4.10.1000.10:FF:000035">
    <property type="entry name" value="CCCH zinc finger protein, variant"/>
    <property type="match status" value="1"/>
</dbReference>
<dbReference type="PANTHER" id="PTHR46156:SF1">
    <property type="entry name" value="ZINC FINGER CCCH DOMAIN-CONTAINING PROTEIN 3"/>
    <property type="match status" value="1"/>
</dbReference>
<evidence type="ECO:0000256" key="2">
    <source>
        <dbReference type="ARBA" id="ARBA00022737"/>
    </source>
</evidence>
<reference evidence="8" key="1">
    <citation type="journal article" date="2020" name="Stud. Mycol.">
        <title>101 Dothideomycetes genomes: a test case for predicting lifestyles and emergence of pathogens.</title>
        <authorList>
            <person name="Haridas S."/>
            <person name="Albert R."/>
            <person name="Binder M."/>
            <person name="Bloem J."/>
            <person name="Labutti K."/>
            <person name="Salamov A."/>
            <person name="Andreopoulos B."/>
            <person name="Baker S."/>
            <person name="Barry K."/>
            <person name="Bills G."/>
            <person name="Bluhm B."/>
            <person name="Cannon C."/>
            <person name="Castanera R."/>
            <person name="Culley D."/>
            <person name="Daum C."/>
            <person name="Ezra D."/>
            <person name="Gonzalez J."/>
            <person name="Henrissat B."/>
            <person name="Kuo A."/>
            <person name="Liang C."/>
            <person name="Lipzen A."/>
            <person name="Lutzoni F."/>
            <person name="Magnuson J."/>
            <person name="Mondo S."/>
            <person name="Nolan M."/>
            <person name="Ohm R."/>
            <person name="Pangilinan J."/>
            <person name="Park H.-J."/>
            <person name="Ramirez L."/>
            <person name="Alfaro M."/>
            <person name="Sun H."/>
            <person name="Tritt A."/>
            <person name="Yoshinaga Y."/>
            <person name="Zwiers L.-H."/>
            <person name="Turgeon B."/>
            <person name="Goodwin S."/>
            <person name="Spatafora J."/>
            <person name="Crous P."/>
            <person name="Grigoriev I."/>
        </authorList>
    </citation>
    <scope>NUCLEOTIDE SEQUENCE</scope>
    <source>
        <strain evidence="8">CBS 269.34</strain>
    </source>
</reference>
<dbReference type="GO" id="GO:0008270">
    <property type="term" value="F:zinc ion binding"/>
    <property type="evidence" value="ECO:0007669"/>
    <property type="project" value="UniProtKB-KW"/>
</dbReference>
<feature type="region of interest" description="Disordered" evidence="6">
    <location>
        <begin position="19"/>
        <end position="45"/>
    </location>
</feature>
<dbReference type="PANTHER" id="PTHR46156">
    <property type="entry name" value="CCCH ZINGC FINGER"/>
    <property type="match status" value="1"/>
</dbReference>
<dbReference type="SMART" id="SM00356">
    <property type="entry name" value="ZnF_C3H1"/>
    <property type="match status" value="5"/>
</dbReference>
<feature type="zinc finger region" description="C3H1-type" evidence="5">
    <location>
        <begin position="343"/>
        <end position="369"/>
    </location>
</feature>
<dbReference type="EMBL" id="MU004185">
    <property type="protein sequence ID" value="KAF2498372.1"/>
    <property type="molecule type" value="Genomic_DNA"/>
</dbReference>
<feature type="zinc finger region" description="C3H1-type" evidence="5">
    <location>
        <begin position="314"/>
        <end position="342"/>
    </location>
</feature>
<evidence type="ECO:0000313" key="8">
    <source>
        <dbReference type="EMBL" id="KAF2498372.1"/>
    </source>
</evidence>
<dbReference type="InterPro" id="IPR036855">
    <property type="entry name" value="Znf_CCCH_sf"/>
</dbReference>
<dbReference type="Proteomes" id="UP000799750">
    <property type="component" value="Unassembled WGS sequence"/>
</dbReference>
<sequence>MTDTAELEAQIAALAGRINLHKQGQPQSPPRPAPGMDFIHSPASPKDAILTSGEGYGRGRGRGRGTPTWAPQRGYPYAYPRGRVAKFPYSTHRNRTLVLNGNPATPPNGEAHQMDVVDSNTWVAKTDRHMQLINTSVYDQISKERARSMADTTASKQSDQDAREKAKLSNYFATASRHSSHGATRKSTDIYNISIGATQFQVVDGGSKLLRLSRDPTEITPKRHTIAGVMFVRSKNGNMYRSGLVKGKKRREAPKVDELCPRFTPTGNPFPPLPASPSLAVVYTYLSFPLWRTTNFRPTGSCARGPSCRFVHDFDKLAICKDFLMKGKCALGDGCELSHIPTPHRVPACLHFVRGNCTNANCRYAHVRINPTAPVCRAFGRLGYCDKGVDCPDRHMFECPDYANKGMCRNAKCRLPHVDRASQLRSKAAAAGSLPVSDDDDSQDISSDEEVFGDSDDFDSEGIDDDSDIIGLGLSQQQDYVRI</sequence>
<keyword evidence="3 5" id="KW-0863">Zinc-finger</keyword>
<evidence type="ECO:0000256" key="6">
    <source>
        <dbReference type="SAM" id="MobiDB-lite"/>
    </source>
</evidence>
<protein>
    <recommendedName>
        <fullName evidence="7">C3H1-type domain-containing protein</fullName>
    </recommendedName>
</protein>
<feature type="region of interest" description="Disordered" evidence="6">
    <location>
        <begin position="429"/>
        <end position="469"/>
    </location>
</feature>
<keyword evidence="2" id="KW-0677">Repeat</keyword>
<dbReference type="SUPFAM" id="SSF90229">
    <property type="entry name" value="CCCH zinc finger"/>
    <property type="match status" value="1"/>
</dbReference>
<feature type="domain" description="C3H1-type" evidence="7">
    <location>
        <begin position="314"/>
        <end position="342"/>
    </location>
</feature>
<dbReference type="OrthoDB" id="410307at2759"/>
<gene>
    <name evidence="8" type="ORF">BU16DRAFT_481227</name>
</gene>
<evidence type="ECO:0000256" key="1">
    <source>
        <dbReference type="ARBA" id="ARBA00022723"/>
    </source>
</evidence>
<dbReference type="PROSITE" id="PS50103">
    <property type="entry name" value="ZF_C3H1"/>
    <property type="match status" value="3"/>
</dbReference>
<keyword evidence="9" id="KW-1185">Reference proteome</keyword>
<evidence type="ECO:0000259" key="7">
    <source>
        <dbReference type="PROSITE" id="PS50103"/>
    </source>
</evidence>
<feature type="domain" description="C3H1-type" evidence="7">
    <location>
        <begin position="370"/>
        <end position="398"/>
    </location>
</feature>
<proteinExistence type="predicted"/>
<dbReference type="AlphaFoldDB" id="A0A6A6R1V7"/>
<evidence type="ECO:0000256" key="5">
    <source>
        <dbReference type="PROSITE-ProRule" id="PRU00723"/>
    </source>
</evidence>
<keyword evidence="1 5" id="KW-0479">Metal-binding</keyword>
<accession>A0A6A6R1V7</accession>
<evidence type="ECO:0000313" key="9">
    <source>
        <dbReference type="Proteomes" id="UP000799750"/>
    </source>
</evidence>
<feature type="region of interest" description="Disordered" evidence="6">
    <location>
        <begin position="55"/>
        <end position="74"/>
    </location>
</feature>
<organism evidence="8 9">
    <name type="scientific">Lophium mytilinum</name>
    <dbReference type="NCBI Taxonomy" id="390894"/>
    <lineage>
        <taxon>Eukaryota</taxon>
        <taxon>Fungi</taxon>
        <taxon>Dikarya</taxon>
        <taxon>Ascomycota</taxon>
        <taxon>Pezizomycotina</taxon>
        <taxon>Dothideomycetes</taxon>
        <taxon>Pleosporomycetidae</taxon>
        <taxon>Mytilinidiales</taxon>
        <taxon>Mytilinidiaceae</taxon>
        <taxon>Lophium</taxon>
    </lineage>
</organism>
<keyword evidence="4 5" id="KW-0862">Zinc</keyword>
<dbReference type="FunFam" id="4.10.1000.10:FF:000022">
    <property type="entry name" value="Zinc finger CCCH domain-containing protein 7"/>
    <property type="match status" value="1"/>
</dbReference>
<dbReference type="GO" id="GO:0005634">
    <property type="term" value="C:nucleus"/>
    <property type="evidence" value="ECO:0007669"/>
    <property type="project" value="TreeGrafter"/>
</dbReference>